<name>A0ABS9FDS3_9PSED</name>
<accession>A0ABS9FDS3</accession>
<comment type="caution">
    <text evidence="6">The sequence shown here is derived from an EMBL/GenBank/DDBJ whole genome shotgun (WGS) entry which is preliminary data.</text>
</comment>
<keyword evidence="1" id="KW-0436">Ligase</keyword>
<dbReference type="RefSeq" id="WP_169866729.1">
    <property type="nucleotide sequence ID" value="NZ_JAAQYN010000041.1"/>
</dbReference>
<protein>
    <submittedName>
        <fullName evidence="6">ATP-grasp domain-containing protein</fullName>
    </submittedName>
</protein>
<dbReference type="Gene3D" id="3.30.470.20">
    <property type="entry name" value="ATP-grasp fold, B domain"/>
    <property type="match status" value="1"/>
</dbReference>
<gene>
    <name evidence="6" type="ORF">GIW56_27150</name>
</gene>
<evidence type="ECO:0000256" key="3">
    <source>
        <dbReference type="ARBA" id="ARBA00022840"/>
    </source>
</evidence>
<feature type="domain" description="ATP-grasp" evidence="5">
    <location>
        <begin position="112"/>
        <end position="311"/>
    </location>
</feature>
<organism evidence="6 7">
    <name type="scientific">Pseudomonas gessardii</name>
    <dbReference type="NCBI Taxonomy" id="78544"/>
    <lineage>
        <taxon>Bacteria</taxon>
        <taxon>Pseudomonadati</taxon>
        <taxon>Pseudomonadota</taxon>
        <taxon>Gammaproteobacteria</taxon>
        <taxon>Pseudomonadales</taxon>
        <taxon>Pseudomonadaceae</taxon>
        <taxon>Pseudomonas</taxon>
    </lineage>
</organism>
<dbReference type="PANTHER" id="PTHR43585:SF2">
    <property type="entry name" value="ATP-GRASP ENZYME FSQD"/>
    <property type="match status" value="1"/>
</dbReference>
<proteinExistence type="predicted"/>
<dbReference type="EMBL" id="WKED01000085">
    <property type="protein sequence ID" value="MCF5110487.1"/>
    <property type="molecule type" value="Genomic_DNA"/>
</dbReference>
<keyword evidence="7" id="KW-1185">Reference proteome</keyword>
<keyword evidence="3 4" id="KW-0067">ATP-binding</keyword>
<evidence type="ECO:0000256" key="4">
    <source>
        <dbReference type="PROSITE-ProRule" id="PRU00409"/>
    </source>
</evidence>
<dbReference type="Proteomes" id="UP000814003">
    <property type="component" value="Unassembled WGS sequence"/>
</dbReference>
<dbReference type="PANTHER" id="PTHR43585">
    <property type="entry name" value="FUMIPYRROLE BIOSYNTHESIS PROTEIN C"/>
    <property type="match status" value="1"/>
</dbReference>
<reference evidence="6 7" key="1">
    <citation type="submission" date="2019-11" db="EMBL/GenBank/DDBJ databases">
        <title>Epiphytic Pseudomonas syringae from cherry orchards.</title>
        <authorList>
            <person name="Hulin M.T."/>
        </authorList>
    </citation>
    <scope>NUCLEOTIDE SEQUENCE [LARGE SCALE GENOMIC DNA]</scope>
    <source>
        <strain evidence="6 7">PA-6-5B</strain>
    </source>
</reference>
<evidence type="ECO:0000313" key="7">
    <source>
        <dbReference type="Proteomes" id="UP000814003"/>
    </source>
</evidence>
<sequence length="416" mass="46177">MTKVVVVDGFSSGKYVARRLSERGCVLMHVASSGSLDSYYYKGLDHSLYDQLIVNADFTTTLASVMRFAPQFIIAGAETGVLLADHLNEQMQLPYRNDFDQTNARRNKYDMIQCVTHAQLPAARQFIANTWDLAHNWIKSHGCFPVVIKPLESAGADGVSICEDMEACEAAVKTLLGTMNRLSIANTQVLIQEYLAGSEYVVNMVSLDGQQLVTEVVRYQKQRTQRGGVLYDIDELIGPDSAVYPILVDYTRAVVRCLGIRNGPSHAEVMFTDDGPKLVEVAARTDGILLPEVSRKTTGLGQIDATVLSITEPEVFAQLLAKDTDYRLLQHTYNVCLINRFEGCFNKGRFLSELLKLESFFDAVFYVENGQQIGATEDVFSQPGTVYLVHADPTVIAADYHRIRLLESQGAYLTVS</sequence>
<evidence type="ECO:0000256" key="2">
    <source>
        <dbReference type="ARBA" id="ARBA00022741"/>
    </source>
</evidence>
<dbReference type="PROSITE" id="PS50975">
    <property type="entry name" value="ATP_GRASP"/>
    <property type="match status" value="1"/>
</dbReference>
<dbReference type="NCBIfam" id="NF005543">
    <property type="entry name" value="PRK07206.1"/>
    <property type="match status" value="1"/>
</dbReference>
<evidence type="ECO:0000313" key="6">
    <source>
        <dbReference type="EMBL" id="MCF5110487.1"/>
    </source>
</evidence>
<dbReference type="InterPro" id="IPR011761">
    <property type="entry name" value="ATP-grasp"/>
</dbReference>
<dbReference type="Pfam" id="PF13535">
    <property type="entry name" value="ATP-grasp_4"/>
    <property type="match status" value="1"/>
</dbReference>
<evidence type="ECO:0000259" key="5">
    <source>
        <dbReference type="PROSITE" id="PS50975"/>
    </source>
</evidence>
<keyword evidence="2 4" id="KW-0547">Nucleotide-binding</keyword>
<dbReference type="SUPFAM" id="SSF56059">
    <property type="entry name" value="Glutathione synthetase ATP-binding domain-like"/>
    <property type="match status" value="1"/>
</dbReference>
<evidence type="ECO:0000256" key="1">
    <source>
        <dbReference type="ARBA" id="ARBA00022598"/>
    </source>
</evidence>
<dbReference type="InterPro" id="IPR052032">
    <property type="entry name" value="ATP-dep_AA_Ligase"/>
</dbReference>